<evidence type="ECO:0000256" key="3">
    <source>
        <dbReference type="ARBA" id="ARBA00022989"/>
    </source>
</evidence>
<keyword evidence="3 5" id="KW-1133">Transmembrane helix</keyword>
<dbReference type="InterPro" id="IPR005372">
    <property type="entry name" value="UPF0182"/>
</dbReference>
<gene>
    <name evidence="7" type="ORF">INS88_02780</name>
</gene>
<organism evidence="7 8">
    <name type="scientific">Trueperella pecoris</name>
    <dbReference type="NCBI Taxonomy" id="2733571"/>
    <lineage>
        <taxon>Bacteria</taxon>
        <taxon>Bacillati</taxon>
        <taxon>Actinomycetota</taxon>
        <taxon>Actinomycetes</taxon>
        <taxon>Actinomycetales</taxon>
        <taxon>Actinomycetaceae</taxon>
        <taxon>Trueperella</taxon>
    </lineage>
</organism>
<sequence>MPTLVVLGALVFAVVIFANFWTELKWFEQIQAARVFWTQYGAAIALGVIGFLVVFGVVAVNLRLAIGKHKEEASGVVAGAKNVFGRRWLVYGLIPAAVGAVFGAGLSTSWQTFLLWFNGTPFGTTDPEYGLDVSFYVFALPAIHALVGFVVTLLVISLVVAAAAYWATEGISATPTGIKFSKKAQAHFGVLLALGALVVALKYWLARYDLLLGNNQRFSGATYTDINASKPGLTILAIAVVLVAGLFVFAALRRRWKPAIVGIAATIATALVVTMLYPVLIENFKVRPNAAELESTYIQRNIDATLKAYDMAHVETQQYDARTDVEPGQLRKDSETAAQIRLLDPNIVDPSFNQLQQNRQYYQFKEPLTVDRYKIGNETRDTVIAVRELNLDGLDAERRSWVNDHTVYTHGFGVAAAYGNTITSRGDPAFWEAGIPSSGELGAYEPRVYFGQHSPSYSIVGAPEGSDPWELDYPDDSATNGQVMNTYTGNGGPSVGNAFERLMFAIRMSSTDVFFSDRVTSKSQILFDRDPHERVRKVAPYLTLDTKAVPAVIDMDNDPATKKDLVWIIDGYTTSNNYPYSARETLTKATTDATTQALGLQRPEEINYIRNSVKAIVNAYDGSVTLYQWDDEDPIINAWKKIFPGQITPLAQMPGDLIAHVRYPEDLFKIQRALLARYHVKDAKSFYSGGDFWNVPLEPTKAAGPTTPNQPPYYLTLKMPGQKETAFSLTTSYIPGGRTNRNVMTGFLAASGDAGNQTGVKGEGYGRLSLLELPRDLTVPGPGQAENTMLANPKVSTDLNLLRQGGTEILQGNLLSLPVGDGLLYVQPIYVQASSGTQYPTLQYVLTLFGDNVGFAPTLDESLDQVFGGDSGVQAGDAGVVGQKEAPVEGGTVDPSVVEPTPAPSGAATPAPTPSATPAPAPAGPAQERLNTALADAKKAIEDSSKALNSGNWAEYGKAQNALSKAIDEAVKAQQELSGK</sequence>
<evidence type="ECO:0000313" key="7">
    <source>
        <dbReference type="EMBL" id="QOR46616.1"/>
    </source>
</evidence>
<evidence type="ECO:0000256" key="2">
    <source>
        <dbReference type="ARBA" id="ARBA00022692"/>
    </source>
</evidence>
<proteinExistence type="inferred from homology"/>
<comment type="similarity">
    <text evidence="5">Belongs to the UPF0182 family.</text>
</comment>
<feature type="transmembrane region" description="Helical" evidence="5">
    <location>
        <begin position="186"/>
        <end position="205"/>
    </location>
</feature>
<keyword evidence="8" id="KW-1185">Reference proteome</keyword>
<comment type="caution">
    <text evidence="5">Lacks conserved residue(s) required for the propagation of feature annotation.</text>
</comment>
<dbReference type="PANTHER" id="PTHR39344:SF1">
    <property type="entry name" value="UPF0182 PROTEIN SLL1060"/>
    <property type="match status" value="1"/>
</dbReference>
<evidence type="ECO:0000256" key="4">
    <source>
        <dbReference type="ARBA" id="ARBA00023136"/>
    </source>
</evidence>
<dbReference type="Proteomes" id="UP000595053">
    <property type="component" value="Chromosome"/>
</dbReference>
<reference evidence="7 8" key="1">
    <citation type="submission" date="2020-10" db="EMBL/GenBank/DDBJ databases">
        <title>Trueperella pecoris sp. nov. isolated from bovine and porcine specimens.</title>
        <authorList>
            <person name="Schoenecker L."/>
            <person name="Schnydrig P."/>
            <person name="Brodard I."/>
            <person name="Thomann A."/>
            <person name="Hemphill A."/>
            <person name="Rodriguez-Campos S."/>
            <person name="Perreten V."/>
            <person name="Jores J."/>
            <person name="Kittl S."/>
        </authorList>
    </citation>
    <scope>NUCLEOTIDE SEQUENCE [LARGE SCALE GENOMIC DNA]</scope>
    <source>
        <strain evidence="7 8">15A0121</strain>
    </source>
</reference>
<keyword evidence="2 5" id="KW-0812">Transmembrane</keyword>
<feature type="transmembrane region" description="Helical" evidence="5">
    <location>
        <begin position="233"/>
        <end position="252"/>
    </location>
</feature>
<feature type="transmembrane region" description="Helical" evidence="5">
    <location>
        <begin position="133"/>
        <end position="166"/>
    </location>
</feature>
<keyword evidence="1 5" id="KW-1003">Cell membrane</keyword>
<evidence type="ECO:0000256" key="1">
    <source>
        <dbReference type="ARBA" id="ARBA00022475"/>
    </source>
</evidence>
<evidence type="ECO:0000256" key="5">
    <source>
        <dbReference type="HAMAP-Rule" id="MF_01600"/>
    </source>
</evidence>
<evidence type="ECO:0000256" key="6">
    <source>
        <dbReference type="SAM" id="MobiDB-lite"/>
    </source>
</evidence>
<comment type="subcellular location">
    <subcellularLocation>
        <location evidence="5">Cell membrane</location>
        <topology evidence="5">Multi-pass membrane protein</topology>
    </subcellularLocation>
</comment>
<dbReference type="AlphaFoldDB" id="A0A7M1QXP4"/>
<feature type="compositionally biased region" description="Pro residues" evidence="6">
    <location>
        <begin position="911"/>
        <end position="923"/>
    </location>
</feature>
<keyword evidence="4 5" id="KW-0472">Membrane</keyword>
<feature type="region of interest" description="Disordered" evidence="6">
    <location>
        <begin position="885"/>
        <end position="928"/>
    </location>
</feature>
<dbReference type="GO" id="GO:0005576">
    <property type="term" value="C:extracellular region"/>
    <property type="evidence" value="ECO:0007669"/>
    <property type="project" value="TreeGrafter"/>
</dbReference>
<dbReference type="PANTHER" id="PTHR39344">
    <property type="entry name" value="UPF0182 PROTEIN SLL1060"/>
    <property type="match status" value="1"/>
</dbReference>
<name>A0A7M1QXP4_9ACTO</name>
<feature type="transmembrane region" description="Helical" evidence="5">
    <location>
        <begin position="88"/>
        <end position="113"/>
    </location>
</feature>
<accession>A0A7M1QXP4</accession>
<feature type="transmembrane region" description="Helical" evidence="5">
    <location>
        <begin position="42"/>
        <end position="62"/>
    </location>
</feature>
<protein>
    <recommendedName>
        <fullName evidence="5">UPF0182 protein INS88_02780</fullName>
    </recommendedName>
</protein>
<evidence type="ECO:0000313" key="8">
    <source>
        <dbReference type="Proteomes" id="UP000595053"/>
    </source>
</evidence>
<dbReference type="GO" id="GO:0005886">
    <property type="term" value="C:plasma membrane"/>
    <property type="evidence" value="ECO:0007669"/>
    <property type="project" value="UniProtKB-SubCell"/>
</dbReference>
<dbReference type="HAMAP" id="MF_01600">
    <property type="entry name" value="UPF0182"/>
    <property type="match status" value="1"/>
</dbReference>
<feature type="transmembrane region" description="Helical" evidence="5">
    <location>
        <begin position="259"/>
        <end position="280"/>
    </location>
</feature>
<dbReference type="EMBL" id="CP063213">
    <property type="protein sequence ID" value="QOR46616.1"/>
    <property type="molecule type" value="Genomic_DNA"/>
</dbReference>
<dbReference type="Pfam" id="PF03699">
    <property type="entry name" value="UPF0182"/>
    <property type="match status" value="1"/>
</dbReference>